<sequence>MKELKRMLIYFLLIVGSVVMLAPFAWMVVTSFKLPSEVNTWPPRWTTRSFATSRTVKVVPTTGSATIAKGLSLREALTFVAKKSEGLVLNVNDDPFYRGTLRIPFKGATYTAAVTTEKFSQFLEKLEFPKEFPTDSPEVFFENVYLHYILGASPYFKRDTYIETILNSIESLADMIDTMLTFAVDRIEDESERDRFANFLEKKLEELEKVKPLVQRYKAGEELILSQNELTEIQKILNSLDLVYTTNSSHEVIDNYNSAIRNGLGNQLKHLEFFLAVDKFFKEVQDRTAGKDVVAQPLTEEDKRRILIERTQHFKDASLIKELVEKLPLDNIPEEFSKFLDKDLEKKYGITGIELANLKSLVGSLVNLAYEHDVDPEIYLADKDGSFARFESAVENAVGFNLTFVSVRSKLQAYREEFKNADELFRDVALNALELQDFRTIFENTRYAWKLIEAPEFVKSVLVKEGKSIEVVMEGVSPIYFIDDGIRKVELKFSASDVVKNVFQNYALAWKAAPFGRYYANTVFIAVVTTILEIIVSAMAAYAFSWMQFPGRGILFSIFLATMMVPGEVLLVPNFITVTKFGWIDTYYALIIPWIVSVFSIFLMRQHFLSLPLELFDAAKIDGCSHWRFLWQIAVPLSKPVVVTSALLKFVGSWNAFLWVLIVTNSPKYRTLTVGLQTFSSEVGTLYNMLMAAATFSILPVVIIFLFTQKYFVRGIARTGLK</sequence>
<evidence type="ECO:0000256" key="1">
    <source>
        <dbReference type="ARBA" id="ARBA00004651"/>
    </source>
</evidence>
<proteinExistence type="inferred from homology"/>
<evidence type="ECO:0000256" key="3">
    <source>
        <dbReference type="ARBA" id="ARBA00022475"/>
    </source>
</evidence>
<dbReference type="OrthoDB" id="9772609at2"/>
<evidence type="ECO:0000256" key="7">
    <source>
        <dbReference type="RuleBase" id="RU363032"/>
    </source>
</evidence>
<keyword evidence="5 7" id="KW-1133">Transmembrane helix</keyword>
<dbReference type="SUPFAM" id="SSF161098">
    <property type="entry name" value="MetI-like"/>
    <property type="match status" value="2"/>
</dbReference>
<dbReference type="EMBL" id="LWAF01000003">
    <property type="protein sequence ID" value="ODN30893.1"/>
    <property type="molecule type" value="Genomic_DNA"/>
</dbReference>
<dbReference type="PANTHER" id="PTHR43744:SF12">
    <property type="entry name" value="ABC TRANSPORTER PERMEASE PROTEIN MG189-RELATED"/>
    <property type="match status" value="1"/>
</dbReference>
<evidence type="ECO:0000256" key="4">
    <source>
        <dbReference type="ARBA" id="ARBA00022692"/>
    </source>
</evidence>
<feature type="transmembrane region" description="Helical" evidence="7">
    <location>
        <begin position="554"/>
        <end position="575"/>
    </location>
</feature>
<evidence type="ECO:0000256" key="6">
    <source>
        <dbReference type="ARBA" id="ARBA00023136"/>
    </source>
</evidence>
<feature type="transmembrane region" description="Helical" evidence="7">
    <location>
        <begin position="686"/>
        <end position="708"/>
    </location>
</feature>
<dbReference type="GO" id="GO:0055085">
    <property type="term" value="P:transmembrane transport"/>
    <property type="evidence" value="ECO:0007669"/>
    <property type="project" value="InterPro"/>
</dbReference>
<keyword evidence="10" id="KW-1185">Reference proteome</keyword>
<evidence type="ECO:0000313" key="10">
    <source>
        <dbReference type="Proteomes" id="UP000094570"/>
    </source>
</evidence>
<organism evidence="9 10">
    <name type="scientific">Fervidobacterium thailandense</name>
    <dbReference type="NCBI Taxonomy" id="1008305"/>
    <lineage>
        <taxon>Bacteria</taxon>
        <taxon>Thermotogati</taxon>
        <taxon>Thermotogota</taxon>
        <taxon>Thermotogae</taxon>
        <taxon>Thermotogales</taxon>
        <taxon>Fervidobacteriaceae</taxon>
        <taxon>Fervidobacterium</taxon>
    </lineage>
</organism>
<feature type="transmembrane region" description="Helical" evidence="7">
    <location>
        <begin position="7"/>
        <end position="29"/>
    </location>
</feature>
<gene>
    <name evidence="9" type="ORF">A4H02_03250</name>
</gene>
<dbReference type="Gene3D" id="1.10.3720.10">
    <property type="entry name" value="MetI-like"/>
    <property type="match status" value="2"/>
</dbReference>
<comment type="similarity">
    <text evidence="7">Belongs to the binding-protein-dependent transport system permease family.</text>
</comment>
<dbReference type="Proteomes" id="UP000094570">
    <property type="component" value="Unassembled WGS sequence"/>
</dbReference>
<comment type="subcellular location">
    <subcellularLocation>
        <location evidence="1 7">Cell membrane</location>
        <topology evidence="1 7">Multi-pass membrane protein</topology>
    </subcellularLocation>
</comment>
<evidence type="ECO:0000256" key="2">
    <source>
        <dbReference type="ARBA" id="ARBA00022448"/>
    </source>
</evidence>
<dbReference type="PANTHER" id="PTHR43744">
    <property type="entry name" value="ABC TRANSPORTER PERMEASE PROTEIN MG189-RELATED-RELATED"/>
    <property type="match status" value="1"/>
</dbReference>
<feature type="domain" description="ABC transmembrane type-1" evidence="8">
    <location>
        <begin position="519"/>
        <end position="708"/>
    </location>
</feature>
<dbReference type="CDD" id="cd06261">
    <property type="entry name" value="TM_PBP2"/>
    <property type="match status" value="1"/>
</dbReference>
<keyword evidence="6 7" id="KW-0472">Membrane</keyword>
<reference evidence="10" key="1">
    <citation type="submission" date="2016-04" db="EMBL/GenBank/DDBJ databases">
        <title>The genome sequence project of a novel Fervidobacterium isolate from a hot spring in Thailand.</title>
        <authorList>
            <person name="Gonzalez J.M."/>
            <person name="Cuecas A."/>
            <person name="Kanoksilapatham W."/>
        </authorList>
    </citation>
    <scope>NUCLEOTIDE SEQUENCE [LARGE SCALE GENOMIC DNA]</scope>
    <source>
        <strain evidence="10">FC2004</strain>
    </source>
</reference>
<dbReference type="PROSITE" id="PS50928">
    <property type="entry name" value="ABC_TM1"/>
    <property type="match status" value="1"/>
</dbReference>
<dbReference type="InterPro" id="IPR000515">
    <property type="entry name" value="MetI-like"/>
</dbReference>
<dbReference type="RefSeq" id="WP_069292732.1">
    <property type="nucleotide sequence ID" value="NZ_CP140110.1"/>
</dbReference>
<name>A0A1E3G4X6_9BACT</name>
<feature type="transmembrane region" description="Helical" evidence="7">
    <location>
        <begin position="518"/>
        <end position="542"/>
    </location>
</feature>
<dbReference type="AlphaFoldDB" id="A0A1E3G4X6"/>
<dbReference type="GO" id="GO:0005886">
    <property type="term" value="C:plasma membrane"/>
    <property type="evidence" value="ECO:0007669"/>
    <property type="project" value="UniProtKB-SubCell"/>
</dbReference>
<feature type="transmembrane region" description="Helical" evidence="7">
    <location>
        <begin position="646"/>
        <end position="666"/>
    </location>
</feature>
<evidence type="ECO:0000256" key="5">
    <source>
        <dbReference type="ARBA" id="ARBA00022989"/>
    </source>
</evidence>
<comment type="caution">
    <text evidence="9">The sequence shown here is derived from an EMBL/GenBank/DDBJ whole genome shotgun (WGS) entry which is preliminary data.</text>
</comment>
<accession>A0A1E3G4X6</accession>
<dbReference type="InterPro" id="IPR035906">
    <property type="entry name" value="MetI-like_sf"/>
</dbReference>
<feature type="transmembrane region" description="Helical" evidence="7">
    <location>
        <begin position="587"/>
        <end position="604"/>
    </location>
</feature>
<evidence type="ECO:0000313" key="9">
    <source>
        <dbReference type="EMBL" id="ODN30893.1"/>
    </source>
</evidence>
<dbReference type="STRING" id="1008305.A4H02_03250"/>
<protein>
    <submittedName>
        <fullName evidence="9">ATPase</fullName>
    </submittedName>
</protein>
<evidence type="ECO:0000259" key="8">
    <source>
        <dbReference type="PROSITE" id="PS50928"/>
    </source>
</evidence>
<keyword evidence="2 7" id="KW-0813">Transport</keyword>
<keyword evidence="3" id="KW-1003">Cell membrane</keyword>
<keyword evidence="4 7" id="KW-0812">Transmembrane</keyword>
<dbReference type="Pfam" id="PF00528">
    <property type="entry name" value="BPD_transp_1"/>
    <property type="match status" value="1"/>
</dbReference>